<accession>D8TPZ2</accession>
<name>D8TPZ2_VOLCA</name>
<organism evidence="4">
    <name type="scientific">Volvox carteri f. nagariensis</name>
    <dbReference type="NCBI Taxonomy" id="3068"/>
    <lineage>
        <taxon>Eukaryota</taxon>
        <taxon>Viridiplantae</taxon>
        <taxon>Chlorophyta</taxon>
        <taxon>core chlorophytes</taxon>
        <taxon>Chlorophyceae</taxon>
        <taxon>CS clade</taxon>
        <taxon>Chlamydomonadales</taxon>
        <taxon>Volvocaceae</taxon>
        <taxon>Volvox</taxon>
    </lineage>
</organism>
<feature type="chain" id="PRO_5003123767" description="DUF8040 domain-containing protein" evidence="1">
    <location>
        <begin position="24"/>
        <end position="161"/>
    </location>
</feature>
<dbReference type="EMBL" id="GL378331">
    <property type="protein sequence ID" value="EFJ50313.1"/>
    <property type="molecule type" value="Genomic_DNA"/>
</dbReference>
<protein>
    <recommendedName>
        <fullName evidence="2">DUF8040 domain-containing protein</fullName>
    </recommendedName>
</protein>
<gene>
    <name evidence="3" type="ORF">VOLCADRAFT_88796</name>
</gene>
<sequence length="161" mass="18314">MRVEVILQIVAGLLPVLMHLLLSLSLDGNQLTGSQAAAVTAAANAMGRIAEIVDVHPHSFRMYPSPWWVEPHPTDLYCQFVLEHWNEETFRANFCMERSSFQDLCEALRPQLARQDTRMRQATPVEQQVVMAMFHLAQGRNYRVVENCFAVARPYSLVLTS</sequence>
<evidence type="ECO:0000259" key="2">
    <source>
        <dbReference type="Pfam" id="PF26138"/>
    </source>
</evidence>
<dbReference type="STRING" id="3068.D8TPZ2"/>
<dbReference type="Proteomes" id="UP000001058">
    <property type="component" value="Unassembled WGS sequence"/>
</dbReference>
<dbReference type="InParanoid" id="D8TPZ2"/>
<keyword evidence="1" id="KW-0732">Signal</keyword>
<dbReference type="Pfam" id="PF26138">
    <property type="entry name" value="DUF8040"/>
    <property type="match status" value="1"/>
</dbReference>
<dbReference type="InterPro" id="IPR058353">
    <property type="entry name" value="DUF8040"/>
</dbReference>
<dbReference type="AlphaFoldDB" id="D8TPZ2"/>
<proteinExistence type="predicted"/>
<reference evidence="3 4" key="1">
    <citation type="journal article" date="2010" name="Science">
        <title>Genomic analysis of organismal complexity in the multicellular green alga Volvox carteri.</title>
        <authorList>
            <person name="Prochnik S.E."/>
            <person name="Umen J."/>
            <person name="Nedelcu A.M."/>
            <person name="Hallmann A."/>
            <person name="Miller S.M."/>
            <person name="Nishii I."/>
            <person name="Ferris P."/>
            <person name="Kuo A."/>
            <person name="Mitros T."/>
            <person name="Fritz-Laylin L.K."/>
            <person name="Hellsten U."/>
            <person name="Chapman J."/>
            <person name="Simakov O."/>
            <person name="Rensing S.A."/>
            <person name="Terry A."/>
            <person name="Pangilinan J."/>
            <person name="Kapitonov V."/>
            <person name="Jurka J."/>
            <person name="Salamov A."/>
            <person name="Shapiro H."/>
            <person name="Schmutz J."/>
            <person name="Grimwood J."/>
            <person name="Lindquist E."/>
            <person name="Lucas S."/>
            <person name="Grigoriev I.V."/>
            <person name="Schmitt R."/>
            <person name="Kirk D."/>
            <person name="Rokhsar D.S."/>
        </authorList>
    </citation>
    <scope>NUCLEOTIDE SEQUENCE [LARGE SCALE GENOMIC DNA]</scope>
    <source>
        <strain evidence="4">f. Nagariensis / Eve</strain>
    </source>
</reference>
<feature type="domain" description="DUF8040" evidence="2">
    <location>
        <begin position="86"/>
        <end position="150"/>
    </location>
</feature>
<dbReference type="KEGG" id="vcn:VOLCADRAFT_88796"/>
<feature type="signal peptide" evidence="1">
    <location>
        <begin position="1"/>
        <end position="23"/>
    </location>
</feature>
<dbReference type="GeneID" id="9624739"/>
<evidence type="ECO:0000313" key="4">
    <source>
        <dbReference type="Proteomes" id="UP000001058"/>
    </source>
</evidence>
<dbReference type="RefSeq" id="XP_002948438.1">
    <property type="nucleotide sequence ID" value="XM_002948392.1"/>
</dbReference>
<evidence type="ECO:0000313" key="3">
    <source>
        <dbReference type="EMBL" id="EFJ50313.1"/>
    </source>
</evidence>
<keyword evidence="4" id="KW-1185">Reference proteome</keyword>
<evidence type="ECO:0000256" key="1">
    <source>
        <dbReference type="SAM" id="SignalP"/>
    </source>
</evidence>
<dbReference type="OrthoDB" id="2668416at2759"/>